<keyword evidence="1 2" id="KW-0732">Signal</keyword>
<accession>A0A212JF67</accession>
<dbReference type="PANTHER" id="PTHR31284:SF10">
    <property type="entry name" value="ACID PHOSPHATASE-LIKE PROTEIN"/>
    <property type="match status" value="1"/>
</dbReference>
<reference evidence="3" key="1">
    <citation type="submission" date="2016-04" db="EMBL/GenBank/DDBJ databases">
        <authorList>
            <person name="Evans L.H."/>
            <person name="Alamgir A."/>
            <person name="Owens N."/>
            <person name="Weber N.D."/>
            <person name="Virtaneva K."/>
            <person name="Barbian K."/>
            <person name="Babar A."/>
            <person name="Rosenke K."/>
        </authorList>
    </citation>
    <scope>NUCLEOTIDE SEQUENCE</scope>
    <source>
        <strain evidence="3">86</strain>
    </source>
</reference>
<dbReference type="SFLD" id="SFLDS00003">
    <property type="entry name" value="Haloacid_Dehalogenase"/>
    <property type="match status" value="1"/>
</dbReference>
<dbReference type="Pfam" id="PF03767">
    <property type="entry name" value="Acid_phosphat_B"/>
    <property type="match status" value="1"/>
</dbReference>
<dbReference type="PANTHER" id="PTHR31284">
    <property type="entry name" value="ACID PHOSPHATASE-LIKE PROTEIN"/>
    <property type="match status" value="1"/>
</dbReference>
<protein>
    <submittedName>
        <fullName evidence="3">Acid phosphatase</fullName>
    </submittedName>
</protein>
<proteinExistence type="predicted"/>
<sequence>MLRRLTIACAIGIPALAFAAEPVPERDGLNAVVWMQTSAEYKATTIGVFAAARAALDLALADPDWTAASEQRGPVRNLPPAVILDIDDTILDTTPYQAWLIATGASYGAESFADWVEERGAAPVPGAVEYLAYLRAKGIVPVFVSNRAARLEEATRDALAALGAVLPEDFDTVMLKRERREWTVLKGSRRAEAAKRYRILQIVGDNLGDFLDEPGATVPQRARAALAETSAWGGKWVMLPNPVYGDWENAAVESDVRLDDAGRRTEKLRALSPWK</sequence>
<feature type="signal peptide" evidence="2">
    <location>
        <begin position="1"/>
        <end position="19"/>
    </location>
</feature>
<dbReference type="InterPro" id="IPR023214">
    <property type="entry name" value="HAD_sf"/>
</dbReference>
<evidence type="ECO:0000256" key="1">
    <source>
        <dbReference type="ARBA" id="ARBA00022729"/>
    </source>
</evidence>
<evidence type="ECO:0000313" key="3">
    <source>
        <dbReference type="EMBL" id="SBV98078.1"/>
    </source>
</evidence>
<dbReference type="Gene3D" id="3.40.50.1000">
    <property type="entry name" value="HAD superfamily/HAD-like"/>
    <property type="match status" value="1"/>
</dbReference>
<gene>
    <name evidence="3" type="ORF">KL86APRO_10966</name>
</gene>
<dbReference type="AlphaFoldDB" id="A0A212JF67"/>
<dbReference type="SFLD" id="SFLDG01125">
    <property type="entry name" value="C1.1:_Acid_Phosphatase_Like"/>
    <property type="match status" value="1"/>
</dbReference>
<name>A0A212JF67_9PROT</name>
<dbReference type="EMBL" id="FLUO01000001">
    <property type="protein sequence ID" value="SBV98078.1"/>
    <property type="molecule type" value="Genomic_DNA"/>
</dbReference>
<dbReference type="InterPro" id="IPR036412">
    <property type="entry name" value="HAD-like_sf"/>
</dbReference>
<evidence type="ECO:0000256" key="2">
    <source>
        <dbReference type="SAM" id="SignalP"/>
    </source>
</evidence>
<organism evidence="3">
    <name type="scientific">uncultured Alphaproteobacteria bacterium</name>
    <dbReference type="NCBI Taxonomy" id="91750"/>
    <lineage>
        <taxon>Bacteria</taxon>
        <taxon>Pseudomonadati</taxon>
        <taxon>Pseudomonadota</taxon>
        <taxon>Alphaproteobacteria</taxon>
        <taxon>environmental samples</taxon>
    </lineage>
</organism>
<dbReference type="GO" id="GO:0009279">
    <property type="term" value="C:cell outer membrane"/>
    <property type="evidence" value="ECO:0007669"/>
    <property type="project" value="InterPro"/>
</dbReference>
<dbReference type="InterPro" id="IPR005519">
    <property type="entry name" value="Acid_phosphat_B-like"/>
</dbReference>
<dbReference type="SUPFAM" id="SSF56784">
    <property type="entry name" value="HAD-like"/>
    <property type="match status" value="1"/>
</dbReference>
<dbReference type="InterPro" id="IPR006423">
    <property type="entry name" value="Lipo_e_P4"/>
</dbReference>
<feature type="chain" id="PRO_5012035720" evidence="2">
    <location>
        <begin position="20"/>
        <end position="275"/>
    </location>
</feature>